<comment type="caution">
    <text evidence="3">The sequence shown here is derived from an EMBL/GenBank/DDBJ whole genome shotgun (WGS) entry which is preliminary data.</text>
</comment>
<sequence length="267" mass="28941">MKTKIIATLAGIFIAPVAQAQNYDDVIEASLITGWRQADGSHMSGIRLELKTGWHTYWRAPGDAGIPPSFDLSDSRNLKAAQIVWPRPDVYEQNGLRSIVYHDQVVLPLQVAPKTDGKDIQLNARIEIGVCKDICIPQTLNISAILPADSTKRDGRIAASLADRAYSGKEAGAQNVRCRISPSADGISLQASLELPRVGKGEAMIIEAANPLLWIAQPKMTRSGNTLTAVTQIQHVENAPFLLNRSSLRITVLSDQRAVEIVGCKGS</sequence>
<evidence type="ECO:0000313" key="4">
    <source>
        <dbReference type="Proteomes" id="UP000184514"/>
    </source>
</evidence>
<protein>
    <recommendedName>
        <fullName evidence="2">Thiol:disulfide interchange protein DsbD N-terminal domain-containing protein</fullName>
    </recommendedName>
</protein>
<dbReference type="RefSeq" id="WP_245812469.1">
    <property type="nucleotide sequence ID" value="NZ_MLCB01000200.1"/>
</dbReference>
<dbReference type="Pfam" id="PF11412">
    <property type="entry name" value="DsbD_N"/>
    <property type="match status" value="1"/>
</dbReference>
<dbReference type="EMBL" id="MLCB01000200">
    <property type="protein sequence ID" value="OJI92138.1"/>
    <property type="molecule type" value="Genomic_DNA"/>
</dbReference>
<feature type="chain" id="PRO_5012476691" description="Thiol:disulfide interchange protein DsbD N-terminal domain-containing protein" evidence="1">
    <location>
        <begin position="21"/>
        <end position="267"/>
    </location>
</feature>
<keyword evidence="1" id="KW-0732">Signal</keyword>
<reference evidence="3 4" key="1">
    <citation type="submission" date="2016-10" db="EMBL/GenBank/DDBJ databases">
        <title>Genome sequence of Planktotalea frisia SH6-1.</title>
        <authorList>
            <person name="Poehlein A."/>
            <person name="Bakenhus I."/>
            <person name="Voget S."/>
            <person name="Brinkhoff T."/>
            <person name="Simon M."/>
        </authorList>
    </citation>
    <scope>NUCLEOTIDE SEQUENCE [LARGE SCALE GENOMIC DNA]</scope>
    <source>
        <strain evidence="3 4">SH6-1</strain>
    </source>
</reference>
<dbReference type="STRING" id="696762.PFRI_36430"/>
<evidence type="ECO:0000313" key="3">
    <source>
        <dbReference type="EMBL" id="OJI92138.1"/>
    </source>
</evidence>
<feature type="signal peptide" evidence="1">
    <location>
        <begin position="1"/>
        <end position="20"/>
    </location>
</feature>
<evidence type="ECO:0000256" key="1">
    <source>
        <dbReference type="SAM" id="SignalP"/>
    </source>
</evidence>
<dbReference type="AlphaFoldDB" id="A0A1L9NS46"/>
<evidence type="ECO:0000259" key="2">
    <source>
        <dbReference type="Pfam" id="PF11412"/>
    </source>
</evidence>
<proteinExistence type="predicted"/>
<accession>A0A1L9NS46</accession>
<feature type="domain" description="Thiol:disulfide interchange protein DsbD N-terminal" evidence="2">
    <location>
        <begin position="38"/>
        <end position="141"/>
    </location>
</feature>
<gene>
    <name evidence="3" type="ORF">PFRI_36430</name>
</gene>
<organism evidence="3 4">
    <name type="scientific">Planktotalea frisia</name>
    <dbReference type="NCBI Taxonomy" id="696762"/>
    <lineage>
        <taxon>Bacteria</taxon>
        <taxon>Pseudomonadati</taxon>
        <taxon>Pseudomonadota</taxon>
        <taxon>Alphaproteobacteria</taxon>
        <taxon>Rhodobacterales</taxon>
        <taxon>Paracoccaceae</taxon>
        <taxon>Planktotalea</taxon>
    </lineage>
</organism>
<dbReference type="Proteomes" id="UP000184514">
    <property type="component" value="Unassembled WGS sequence"/>
</dbReference>
<keyword evidence="4" id="KW-1185">Reference proteome</keyword>
<dbReference type="InterPro" id="IPR028250">
    <property type="entry name" value="DsbDN"/>
</dbReference>
<name>A0A1L9NS46_9RHOB</name>